<dbReference type="CDD" id="cd09274">
    <property type="entry name" value="RNase_HI_RT_Ty3"/>
    <property type="match status" value="1"/>
</dbReference>
<comment type="caution">
    <text evidence="4">The sequence shown here is derived from an EMBL/GenBank/DDBJ whole genome shotgun (WGS) entry which is preliminary data.</text>
</comment>
<reference evidence="4" key="1">
    <citation type="journal article" date="2022" name="Int. J. Mol. Sci.">
        <title>Draft Genome of Tanacetum Coccineum: Genomic Comparison of Closely Related Tanacetum-Family Plants.</title>
        <authorList>
            <person name="Yamashiro T."/>
            <person name="Shiraishi A."/>
            <person name="Nakayama K."/>
            <person name="Satake H."/>
        </authorList>
    </citation>
    <scope>NUCLEOTIDE SEQUENCE</scope>
</reference>
<dbReference type="InterPro" id="IPR043502">
    <property type="entry name" value="DNA/RNA_pol_sf"/>
</dbReference>
<dbReference type="InterPro" id="IPR041577">
    <property type="entry name" value="RT_RNaseH_2"/>
</dbReference>
<protein>
    <submittedName>
        <fullName evidence="4">CCCH-type zinc finger family protein</fullName>
    </submittedName>
</protein>
<dbReference type="EMBL" id="BQNB010011372">
    <property type="protein sequence ID" value="GJS89724.1"/>
    <property type="molecule type" value="Genomic_DNA"/>
</dbReference>
<dbReference type="InterPro" id="IPR043128">
    <property type="entry name" value="Rev_trsase/Diguanyl_cyclase"/>
</dbReference>
<dbReference type="Pfam" id="PF17919">
    <property type="entry name" value="RT_RNaseH_2"/>
    <property type="match status" value="1"/>
</dbReference>
<gene>
    <name evidence="4" type="ORF">Tco_0772360</name>
</gene>
<feature type="domain" description="Reverse transcriptase/retrotransposon-derived protein RNase H-like" evidence="3">
    <location>
        <begin position="213"/>
        <end position="304"/>
    </location>
</feature>
<dbReference type="SUPFAM" id="SSF56672">
    <property type="entry name" value="DNA/RNA polymerases"/>
    <property type="match status" value="1"/>
</dbReference>
<name>A0ABQ4ZHP5_9ASTR</name>
<dbReference type="InterPro" id="IPR050951">
    <property type="entry name" value="Retrovirus_Pol_polyprotein"/>
</dbReference>
<dbReference type="PANTHER" id="PTHR37984:SF5">
    <property type="entry name" value="PROTEIN NYNRIN-LIKE"/>
    <property type="match status" value="1"/>
</dbReference>
<keyword evidence="5" id="KW-1185">Reference proteome</keyword>
<organism evidence="4 5">
    <name type="scientific">Tanacetum coccineum</name>
    <dbReference type="NCBI Taxonomy" id="301880"/>
    <lineage>
        <taxon>Eukaryota</taxon>
        <taxon>Viridiplantae</taxon>
        <taxon>Streptophyta</taxon>
        <taxon>Embryophyta</taxon>
        <taxon>Tracheophyta</taxon>
        <taxon>Spermatophyta</taxon>
        <taxon>Magnoliopsida</taxon>
        <taxon>eudicotyledons</taxon>
        <taxon>Gunneridae</taxon>
        <taxon>Pentapetalae</taxon>
        <taxon>asterids</taxon>
        <taxon>campanulids</taxon>
        <taxon>Asterales</taxon>
        <taxon>Asteraceae</taxon>
        <taxon>Asteroideae</taxon>
        <taxon>Anthemideae</taxon>
        <taxon>Anthemidinae</taxon>
        <taxon>Tanacetum</taxon>
    </lineage>
</organism>
<feature type="domain" description="Reverse transcriptase" evidence="2">
    <location>
        <begin position="21"/>
        <end position="112"/>
    </location>
</feature>
<dbReference type="CDD" id="cd01647">
    <property type="entry name" value="RT_LTR"/>
    <property type="match status" value="1"/>
</dbReference>
<keyword evidence="1" id="KW-0511">Multifunctional enzyme</keyword>
<dbReference type="Gene3D" id="3.30.70.270">
    <property type="match status" value="3"/>
</dbReference>
<dbReference type="Gene3D" id="3.10.10.10">
    <property type="entry name" value="HIV Type 1 Reverse Transcriptase, subunit A, domain 1"/>
    <property type="match status" value="1"/>
</dbReference>
<proteinExistence type="predicted"/>
<sequence length="450" mass="52424">MGVLQIRISMRPCAVPALLTPKKDGSWRMCVDSRAINKITVKYRYPIPRLDDMLDQLASAKVYSKIDLRSGYHQNRIRPGNEWKTTFKTREGLYEWLMMPFGLSNAPSTFMRHKQHLEKVLETLRQEKLYVNFKKCSFATSMVLFLGFVISDEGIKVDESKVRTIVEWPTPRSIYDVRSFHGLASFYRRFIRNFSSLVSPITECMRANLKFYWTSEANESFRLIKKKISEASVLALPDFEKVFEVDCDASKVGIGAVLSQEGHPVAFFSEKLSGSRLNYTTYDVEFYAILRALRHWQHYLMHNESILNSDHEALKHINNQHKIHNKVADALSQRASYLSVMRAEVQGFDTFKEMYSEDTYFGPVMQEVLSGQRYDYQVQDGFLFKGMQLCIPDCSLREKVVAELHYLGHFGRDKSIVYDWHPHLKLQHHELPTVRVAIEIYRILFPTLLN</sequence>
<accession>A0ABQ4ZHP5</accession>
<evidence type="ECO:0000313" key="5">
    <source>
        <dbReference type="Proteomes" id="UP001151760"/>
    </source>
</evidence>
<dbReference type="Proteomes" id="UP001151760">
    <property type="component" value="Unassembled WGS sequence"/>
</dbReference>
<evidence type="ECO:0000259" key="3">
    <source>
        <dbReference type="Pfam" id="PF17919"/>
    </source>
</evidence>
<dbReference type="InterPro" id="IPR000477">
    <property type="entry name" value="RT_dom"/>
</dbReference>
<evidence type="ECO:0000313" key="4">
    <source>
        <dbReference type="EMBL" id="GJS89724.1"/>
    </source>
</evidence>
<dbReference type="Pfam" id="PF00078">
    <property type="entry name" value="RVT_1"/>
    <property type="match status" value="1"/>
</dbReference>
<evidence type="ECO:0000256" key="1">
    <source>
        <dbReference type="ARBA" id="ARBA00023268"/>
    </source>
</evidence>
<reference evidence="4" key="2">
    <citation type="submission" date="2022-01" db="EMBL/GenBank/DDBJ databases">
        <authorList>
            <person name="Yamashiro T."/>
            <person name="Shiraishi A."/>
            <person name="Satake H."/>
            <person name="Nakayama K."/>
        </authorList>
    </citation>
    <scope>NUCLEOTIDE SEQUENCE</scope>
</reference>
<evidence type="ECO:0000259" key="2">
    <source>
        <dbReference type="Pfam" id="PF00078"/>
    </source>
</evidence>
<dbReference type="PANTHER" id="PTHR37984">
    <property type="entry name" value="PROTEIN CBG26694"/>
    <property type="match status" value="1"/>
</dbReference>